<accession>A0AC59YEZ5</accession>
<sequence length="73" mass="7900">MQSGGGSSGPAQHVEACRRVAWHRPSHQAGCASAKNTLLYIVPTVKIPQKCLRPFASVSLQSPDLDRVQWCGQ</sequence>
<evidence type="ECO:0000313" key="1">
    <source>
        <dbReference type="EMBL" id="CAM9618426.1"/>
    </source>
</evidence>
<protein>
    <submittedName>
        <fullName evidence="1">Uncharacterized protein</fullName>
    </submittedName>
</protein>
<proteinExistence type="predicted"/>
<dbReference type="Proteomes" id="UP001162501">
    <property type="component" value="Chromosome 14"/>
</dbReference>
<dbReference type="EMBL" id="OX596098">
    <property type="protein sequence ID" value="CAM9618426.1"/>
    <property type="molecule type" value="Genomic_DNA"/>
</dbReference>
<name>A0AC59YEZ5_RANTA</name>
<gene>
    <name evidence="1" type="ORF">MRATA1EN22A_LOCUS5050</name>
</gene>
<evidence type="ECO:0000313" key="2">
    <source>
        <dbReference type="Proteomes" id="UP001162501"/>
    </source>
</evidence>
<reference evidence="1" key="2">
    <citation type="submission" date="2025-03" db="EMBL/GenBank/DDBJ databases">
        <authorList>
            <consortium name="ELIXIR-Norway"/>
            <consortium name="Elixir Norway"/>
        </authorList>
    </citation>
    <scope>NUCLEOTIDE SEQUENCE</scope>
</reference>
<organism evidence="1 2">
    <name type="scientific">Rangifer tarandus platyrhynchus</name>
    <name type="common">Svalbard reindeer</name>
    <dbReference type="NCBI Taxonomy" id="3082113"/>
    <lineage>
        <taxon>Eukaryota</taxon>
        <taxon>Metazoa</taxon>
        <taxon>Chordata</taxon>
        <taxon>Craniata</taxon>
        <taxon>Vertebrata</taxon>
        <taxon>Euteleostomi</taxon>
        <taxon>Mammalia</taxon>
        <taxon>Eutheria</taxon>
        <taxon>Laurasiatheria</taxon>
        <taxon>Artiodactyla</taxon>
        <taxon>Ruminantia</taxon>
        <taxon>Pecora</taxon>
        <taxon>Cervidae</taxon>
        <taxon>Odocoileinae</taxon>
        <taxon>Rangifer</taxon>
    </lineage>
</organism>
<reference evidence="1" key="1">
    <citation type="submission" date="2023-05" db="EMBL/GenBank/DDBJ databases">
        <authorList>
            <consortium name="ELIXIR-Norway"/>
        </authorList>
    </citation>
    <scope>NUCLEOTIDE SEQUENCE</scope>
</reference>